<protein>
    <submittedName>
        <fullName evidence="1">Uncharacterized protein</fullName>
    </submittedName>
</protein>
<sequence>MATLEYVSIPPCATRLRSSDKKSIDPEPELKTNLPAEHGSEPLPLLNSPTATTSPTSPTTYAVLPQILLSTALLSSGNGLSMPPAPTSVSKLMSKKDPLSIPITTVNFRRFVARVGAVFWLQDRAEEIVMWRKGWKYTATWMAAYAFLCIYPRVVLLLPHTIVIGVMLVNSPSSPSPTRKQRSHSSLLTPPPPKPPQTEPTPPFTTPVAEGSKEWLANIQGIQNLMGFGADVHDALVPILSHLTLLPTPQSPTSTRAQAPTISFYIFVVTVLTLPLLAFVVTSHYIPLRLISLVAGIAPVLLLHPSVLPYVPLVTRGLVDFTVWCVDAFEASLRTTLRRIRLSPYLRSIRPYLPDHSSDSPRIGHTIRHIRTSITRFIDNDRLQDDVWNAPITEVELFENERWKADEGSYAYSDDTLTGGTGEQRWSKANLRDTERRGWTRGRDGWNGGVGEEGFVSSNLTFSLASGWAFVETEDWRKDVVGKWVGGLVDDGGITLDQFVKANLEVVSLRLAIKAGVVDLLLHNIVPSSQMSSENTPRRVAIITGAAQGIGKAIAIRLAADGLAVVVSDIAAKQSLLDAVCDEIKTSHPDIPALAIAADVSSEKDVTTLVGETVAKLGGLDVMVANAGVCWMTPILETSVEEIDKMFSINFKGTVICYKAAAKVMINQKRGGRIIGMSQPSSRVLFLLLIWIGFPMMSTYGATKAAIRVLTQSAAAEFGSHGITVNAYAPGAIITPMILGLAEQTAKYTTAPNADSYVAQTSVKRIGDPVDVANLVSFLASEKSSYISGQTVTIDGGVWFD</sequence>
<gene>
    <name evidence="1" type="ORF">CCMSSC00406_0004270</name>
</gene>
<keyword evidence="2" id="KW-1185">Reference proteome</keyword>
<comment type="caution">
    <text evidence="1">The sequence shown here is derived from an EMBL/GenBank/DDBJ whole genome shotgun (WGS) entry which is preliminary data.</text>
</comment>
<name>A0ACB7JB12_PLECO</name>
<proteinExistence type="predicted"/>
<accession>A0ACB7JB12</accession>
<reference evidence="1 2" key="1">
    <citation type="journal article" date="2021" name="Appl. Environ. Microbiol.">
        <title>Genetic linkage and physical mapping for an oyster mushroom Pleurotus cornucopiae and QTL analysis for the trait cap color.</title>
        <authorList>
            <person name="Zhang Y."/>
            <person name="Gao W."/>
            <person name="Sonnenberg A."/>
            <person name="Chen Q."/>
            <person name="Zhang J."/>
            <person name="Huang C."/>
        </authorList>
    </citation>
    <scope>NUCLEOTIDE SEQUENCE [LARGE SCALE GENOMIC DNA]</scope>
    <source>
        <strain evidence="1">CCMSSC00406</strain>
    </source>
</reference>
<dbReference type="Proteomes" id="UP000824881">
    <property type="component" value="Unassembled WGS sequence"/>
</dbReference>
<evidence type="ECO:0000313" key="2">
    <source>
        <dbReference type="Proteomes" id="UP000824881"/>
    </source>
</evidence>
<dbReference type="EMBL" id="WQMT02000001">
    <property type="protein sequence ID" value="KAG9227191.1"/>
    <property type="molecule type" value="Genomic_DNA"/>
</dbReference>
<organism evidence="1 2">
    <name type="scientific">Pleurotus cornucopiae</name>
    <name type="common">Cornucopia mushroom</name>
    <dbReference type="NCBI Taxonomy" id="5321"/>
    <lineage>
        <taxon>Eukaryota</taxon>
        <taxon>Fungi</taxon>
        <taxon>Dikarya</taxon>
        <taxon>Basidiomycota</taxon>
        <taxon>Agaricomycotina</taxon>
        <taxon>Agaricomycetes</taxon>
        <taxon>Agaricomycetidae</taxon>
        <taxon>Agaricales</taxon>
        <taxon>Pleurotineae</taxon>
        <taxon>Pleurotaceae</taxon>
        <taxon>Pleurotus</taxon>
    </lineage>
</organism>
<evidence type="ECO:0000313" key="1">
    <source>
        <dbReference type="EMBL" id="KAG9227191.1"/>
    </source>
</evidence>